<keyword evidence="7" id="KW-1185">Reference proteome</keyword>
<dbReference type="Pfam" id="PF05903">
    <property type="entry name" value="Peptidase_C97"/>
    <property type="match status" value="1"/>
</dbReference>
<dbReference type="Gramene" id="GBG67432">
    <property type="protein sequence ID" value="GBG67432"/>
    <property type="gene ID" value="CBR_g567"/>
</dbReference>
<dbReference type="GO" id="GO:0005737">
    <property type="term" value="C:cytoplasm"/>
    <property type="evidence" value="ECO:0007669"/>
    <property type="project" value="EnsemblPlants"/>
</dbReference>
<sequence length="363" mass="38050">MAEGRGDRVVLHVYDLSQGLARQLSGTFLGKVIDGIWHTGIVVYGKEYWYGGGIQSAAPGHSPYGRPVQTVTLGYTQVPEELFREFLAEMSERYTPEAYNLMSHNCNNFSDEVANLLVGRGIPDYIVGLPQEVLDSPMGALIAPMIQQLETTLRYNGVPQPPQMMVRPAASGMMPAGGQGVRNVPLSRATTSTNQDPRIRQAAENRLAAAGGRLSAEQGAEAPRVAAPSSVSGNAATAKAVGVSSPQSPDVPKVDSNKVRGTAAGAAEASAPVEQGRAEASASESAPKKTAGSEASRSKNGGRSPAPVDPLGGARAIVQEEITREFSRLMADGGLAANEAAVLAMRHVMARHGLASNSPRTRA</sequence>
<dbReference type="GO" id="GO:0005634">
    <property type="term" value="C:nucleus"/>
    <property type="evidence" value="ECO:0007669"/>
    <property type="project" value="EnsemblPlants"/>
</dbReference>
<dbReference type="OMA" id="HIELNTC"/>
<dbReference type="GO" id="GO:0070646">
    <property type="term" value="P:protein modification by small protein removal"/>
    <property type="evidence" value="ECO:0007669"/>
    <property type="project" value="TreeGrafter"/>
</dbReference>
<dbReference type="PROSITE" id="PS51858">
    <property type="entry name" value="PPPDE"/>
    <property type="match status" value="1"/>
</dbReference>
<comment type="similarity">
    <text evidence="1">Belongs to the DeSI family.</text>
</comment>
<dbReference type="InterPro" id="IPR008580">
    <property type="entry name" value="PPPDE_dom"/>
</dbReference>
<evidence type="ECO:0000259" key="5">
    <source>
        <dbReference type="PROSITE" id="PS51858"/>
    </source>
</evidence>
<name>A0A388KBJ1_CHABU</name>
<keyword evidence="3" id="KW-0378">Hydrolase</keyword>
<dbReference type="Proteomes" id="UP000265515">
    <property type="component" value="Unassembled WGS sequence"/>
</dbReference>
<proteinExistence type="inferred from homology"/>
<dbReference type="PANTHER" id="PTHR12378:SF7">
    <property type="entry name" value="DESUMOYLATING ISOPEPTIDASE 1"/>
    <property type="match status" value="1"/>
</dbReference>
<dbReference type="STRING" id="69332.A0A388KBJ1"/>
<organism evidence="6 7">
    <name type="scientific">Chara braunii</name>
    <name type="common">Braun's stonewort</name>
    <dbReference type="NCBI Taxonomy" id="69332"/>
    <lineage>
        <taxon>Eukaryota</taxon>
        <taxon>Viridiplantae</taxon>
        <taxon>Streptophyta</taxon>
        <taxon>Charophyceae</taxon>
        <taxon>Charales</taxon>
        <taxon>Characeae</taxon>
        <taxon>Chara</taxon>
    </lineage>
</organism>
<dbReference type="InterPro" id="IPR042266">
    <property type="entry name" value="PPPDE_sf"/>
</dbReference>
<comment type="caution">
    <text evidence="6">The sequence shown here is derived from an EMBL/GenBank/DDBJ whole genome shotgun (WGS) entry which is preliminary data.</text>
</comment>
<protein>
    <recommendedName>
        <fullName evidence="5">PPPDE domain-containing protein</fullName>
    </recommendedName>
</protein>
<evidence type="ECO:0000313" key="6">
    <source>
        <dbReference type="EMBL" id="GBG67432.1"/>
    </source>
</evidence>
<evidence type="ECO:0000256" key="2">
    <source>
        <dbReference type="ARBA" id="ARBA00022670"/>
    </source>
</evidence>
<evidence type="ECO:0000313" key="7">
    <source>
        <dbReference type="Proteomes" id="UP000265515"/>
    </source>
</evidence>
<dbReference type="GO" id="GO:0006508">
    <property type="term" value="P:proteolysis"/>
    <property type="evidence" value="ECO:0007669"/>
    <property type="project" value="UniProtKB-KW"/>
</dbReference>
<evidence type="ECO:0000256" key="1">
    <source>
        <dbReference type="ARBA" id="ARBA00008140"/>
    </source>
</evidence>
<gene>
    <name evidence="6" type="ORF">CBR_g567</name>
</gene>
<dbReference type="AlphaFoldDB" id="A0A388KBJ1"/>
<reference evidence="6 7" key="1">
    <citation type="journal article" date="2018" name="Cell">
        <title>The Chara Genome: Secondary Complexity and Implications for Plant Terrestrialization.</title>
        <authorList>
            <person name="Nishiyama T."/>
            <person name="Sakayama H."/>
            <person name="Vries J.D."/>
            <person name="Buschmann H."/>
            <person name="Saint-Marcoux D."/>
            <person name="Ullrich K.K."/>
            <person name="Haas F.B."/>
            <person name="Vanderstraeten L."/>
            <person name="Becker D."/>
            <person name="Lang D."/>
            <person name="Vosolsobe S."/>
            <person name="Rombauts S."/>
            <person name="Wilhelmsson P.K.I."/>
            <person name="Janitza P."/>
            <person name="Kern R."/>
            <person name="Heyl A."/>
            <person name="Rumpler F."/>
            <person name="Villalobos L.I.A.C."/>
            <person name="Clay J.M."/>
            <person name="Skokan R."/>
            <person name="Toyoda A."/>
            <person name="Suzuki Y."/>
            <person name="Kagoshima H."/>
            <person name="Schijlen E."/>
            <person name="Tajeshwar N."/>
            <person name="Catarino B."/>
            <person name="Hetherington A.J."/>
            <person name="Saltykova A."/>
            <person name="Bonnot C."/>
            <person name="Breuninger H."/>
            <person name="Symeonidi A."/>
            <person name="Radhakrishnan G.V."/>
            <person name="Van Nieuwerburgh F."/>
            <person name="Deforce D."/>
            <person name="Chang C."/>
            <person name="Karol K.G."/>
            <person name="Hedrich R."/>
            <person name="Ulvskov P."/>
            <person name="Glockner G."/>
            <person name="Delwiche C.F."/>
            <person name="Petrasek J."/>
            <person name="Van de Peer Y."/>
            <person name="Friml J."/>
            <person name="Beilby M."/>
            <person name="Dolan L."/>
            <person name="Kohara Y."/>
            <person name="Sugano S."/>
            <person name="Fujiyama A."/>
            <person name="Delaux P.-M."/>
            <person name="Quint M."/>
            <person name="TheiBen G."/>
            <person name="Hagemann M."/>
            <person name="Harholt J."/>
            <person name="Dunand C."/>
            <person name="Zachgo S."/>
            <person name="Langdale J."/>
            <person name="Maumus F."/>
            <person name="Straeten D.V.D."/>
            <person name="Gould S.B."/>
            <person name="Rensing S.A."/>
        </authorList>
    </citation>
    <scope>NUCLEOTIDE SEQUENCE [LARGE SCALE GENOMIC DNA]</scope>
    <source>
        <strain evidence="6 7">S276</strain>
    </source>
</reference>
<evidence type="ECO:0000256" key="3">
    <source>
        <dbReference type="ARBA" id="ARBA00022801"/>
    </source>
</evidence>
<dbReference type="Gene3D" id="3.90.1720.30">
    <property type="entry name" value="PPPDE domains"/>
    <property type="match status" value="1"/>
</dbReference>
<feature type="domain" description="PPPDE" evidence="5">
    <location>
        <begin position="7"/>
        <end position="147"/>
    </location>
</feature>
<dbReference type="SMART" id="SM01179">
    <property type="entry name" value="DUF862"/>
    <property type="match status" value="1"/>
</dbReference>
<keyword evidence="2" id="KW-0645">Protease</keyword>
<feature type="region of interest" description="Disordered" evidence="4">
    <location>
        <begin position="176"/>
        <end position="313"/>
    </location>
</feature>
<dbReference type="OrthoDB" id="21221at2759"/>
<evidence type="ECO:0000256" key="4">
    <source>
        <dbReference type="SAM" id="MobiDB-lite"/>
    </source>
</evidence>
<dbReference type="EMBL" id="BFEA01000087">
    <property type="protein sequence ID" value="GBG67432.1"/>
    <property type="molecule type" value="Genomic_DNA"/>
</dbReference>
<dbReference type="PANTHER" id="PTHR12378">
    <property type="entry name" value="DESUMOYLATING ISOPEPTIDASE"/>
    <property type="match status" value="1"/>
</dbReference>
<dbReference type="GO" id="GO:0008233">
    <property type="term" value="F:peptidase activity"/>
    <property type="evidence" value="ECO:0007669"/>
    <property type="project" value="UniProtKB-KW"/>
</dbReference>
<accession>A0A388KBJ1</accession>